<dbReference type="EMBL" id="VUMO01000008">
    <property type="protein sequence ID" value="MSS20141.1"/>
    <property type="molecule type" value="Genomic_DNA"/>
</dbReference>
<dbReference type="RefSeq" id="WP_154576519.1">
    <property type="nucleotide sequence ID" value="NZ_VUMO01000008.1"/>
</dbReference>
<dbReference type="InterPro" id="IPR050921">
    <property type="entry name" value="T4SS_GSP_E_ATPase"/>
</dbReference>
<dbReference type="Gene3D" id="3.40.50.300">
    <property type="entry name" value="P-loop containing nucleotide triphosphate hydrolases"/>
    <property type="match status" value="1"/>
</dbReference>
<dbReference type="InterPro" id="IPR001482">
    <property type="entry name" value="T2SS/T4SS_dom"/>
</dbReference>
<name>A0A7X2TB41_9FIRM</name>
<protein>
    <submittedName>
        <fullName evidence="3">PilT/PilU family type 4a pilus ATPase</fullName>
    </submittedName>
</protein>
<evidence type="ECO:0000256" key="1">
    <source>
        <dbReference type="ARBA" id="ARBA00006611"/>
    </source>
</evidence>
<keyword evidence="4" id="KW-1185">Reference proteome</keyword>
<reference evidence="3 4" key="1">
    <citation type="submission" date="2019-08" db="EMBL/GenBank/DDBJ databases">
        <title>In-depth cultivation of the pig gut microbiome towards novel bacterial diversity and tailored functional studies.</title>
        <authorList>
            <person name="Wylensek D."/>
            <person name="Hitch T.C.A."/>
            <person name="Clavel T."/>
        </authorList>
    </citation>
    <scope>NUCLEOTIDE SEQUENCE [LARGE SCALE GENOMIC DNA]</scope>
    <source>
        <strain evidence="3 4">RF-744-FAT-4</strain>
    </source>
</reference>
<dbReference type="Pfam" id="PF00437">
    <property type="entry name" value="T2SSE"/>
    <property type="match status" value="1"/>
</dbReference>
<accession>A0A7X2TB41</accession>
<dbReference type="Proteomes" id="UP000461754">
    <property type="component" value="Unassembled WGS sequence"/>
</dbReference>
<dbReference type="PROSITE" id="PS00662">
    <property type="entry name" value="T2SP_E"/>
    <property type="match status" value="1"/>
</dbReference>
<proteinExistence type="inferred from homology"/>
<comment type="similarity">
    <text evidence="1">Belongs to the GSP E family.</text>
</comment>
<dbReference type="GO" id="GO:0016887">
    <property type="term" value="F:ATP hydrolysis activity"/>
    <property type="evidence" value="ECO:0007669"/>
    <property type="project" value="InterPro"/>
</dbReference>
<dbReference type="NCBIfam" id="TIGR01420">
    <property type="entry name" value="pilT_fam"/>
    <property type="match status" value="1"/>
</dbReference>
<sequence length="354" mass="38185">MRIIDILKKAVVMDASDVFIVAGMPPGLRVNGDIVKTDGEKLMPDDTAQLIAEIYQLAGGRAMAAYEASGDDDFSFSISGLSRFRVSAYRQRGSLAAVIRVINLGLPDPKAIGIPDEIVALADARDGMVLVTGPADSGKSTTLACIIDRINSTRSANIITLEDPIEYLHRHKKAIVSQREMAADSESYVTALRATLRQSPDVILLGEMRDFETISVAMTAAETGHFLLSTLHTVGVANTINRIIDAFPANQQRQVAIQLSMVLRAVVSQQLVPTVDGTVIPVFEMMRVTPAVQNMIRENKIAQIGAAVQSGREGGSLTYDGSLYQLAKAGRITAATAVQYASEPQTMRRRLGKE</sequence>
<organism evidence="3 4">
    <name type="scientific">Pseudoramibacter porci</name>
    <dbReference type="NCBI Taxonomy" id="2606631"/>
    <lineage>
        <taxon>Bacteria</taxon>
        <taxon>Bacillati</taxon>
        <taxon>Bacillota</taxon>
        <taxon>Clostridia</taxon>
        <taxon>Eubacteriales</taxon>
        <taxon>Eubacteriaceae</taxon>
        <taxon>Pseudoramibacter</taxon>
    </lineage>
</organism>
<evidence type="ECO:0000259" key="2">
    <source>
        <dbReference type="PROSITE" id="PS00662"/>
    </source>
</evidence>
<dbReference type="SUPFAM" id="SSF52540">
    <property type="entry name" value="P-loop containing nucleoside triphosphate hydrolases"/>
    <property type="match status" value="1"/>
</dbReference>
<dbReference type="CDD" id="cd01131">
    <property type="entry name" value="PilT"/>
    <property type="match status" value="1"/>
</dbReference>
<dbReference type="GO" id="GO:0005524">
    <property type="term" value="F:ATP binding"/>
    <property type="evidence" value="ECO:0007669"/>
    <property type="project" value="InterPro"/>
</dbReference>
<dbReference type="InterPro" id="IPR006321">
    <property type="entry name" value="PilT/PilU"/>
</dbReference>
<feature type="domain" description="Bacterial type II secretion system protein E" evidence="2">
    <location>
        <begin position="196"/>
        <end position="210"/>
    </location>
</feature>
<dbReference type="PANTHER" id="PTHR30486">
    <property type="entry name" value="TWITCHING MOTILITY PROTEIN PILT"/>
    <property type="match status" value="1"/>
</dbReference>
<dbReference type="AlphaFoldDB" id="A0A7X2TB41"/>
<comment type="caution">
    <text evidence="3">The sequence shown here is derived from an EMBL/GenBank/DDBJ whole genome shotgun (WGS) entry which is preliminary data.</text>
</comment>
<dbReference type="InterPro" id="IPR027417">
    <property type="entry name" value="P-loop_NTPase"/>
</dbReference>
<evidence type="ECO:0000313" key="4">
    <source>
        <dbReference type="Proteomes" id="UP000461754"/>
    </source>
</evidence>
<evidence type="ECO:0000313" key="3">
    <source>
        <dbReference type="EMBL" id="MSS20141.1"/>
    </source>
</evidence>
<dbReference type="Gene3D" id="3.30.450.90">
    <property type="match status" value="1"/>
</dbReference>
<gene>
    <name evidence="3" type="ORF">FYJ52_06995</name>
</gene>